<dbReference type="EMBL" id="CVRI01000055">
    <property type="protein sequence ID" value="CRL01539.1"/>
    <property type="molecule type" value="Genomic_DNA"/>
</dbReference>
<dbReference type="AlphaFoldDB" id="A0A1J1IMT6"/>
<evidence type="ECO:0000313" key="2">
    <source>
        <dbReference type="Proteomes" id="UP000183832"/>
    </source>
</evidence>
<keyword evidence="2" id="KW-1185">Reference proteome</keyword>
<protein>
    <submittedName>
        <fullName evidence="1">CLUMA_CG014774, isoform A</fullName>
    </submittedName>
</protein>
<evidence type="ECO:0000313" key="1">
    <source>
        <dbReference type="EMBL" id="CRL01539.1"/>
    </source>
</evidence>
<name>A0A1J1IMT6_9DIPT</name>
<proteinExistence type="predicted"/>
<reference evidence="1 2" key="1">
    <citation type="submission" date="2015-04" db="EMBL/GenBank/DDBJ databases">
        <authorList>
            <person name="Syromyatnikov M.Y."/>
            <person name="Popov V.N."/>
        </authorList>
    </citation>
    <scope>NUCLEOTIDE SEQUENCE [LARGE SCALE GENOMIC DNA]</scope>
</reference>
<dbReference type="Proteomes" id="UP000183832">
    <property type="component" value="Unassembled WGS sequence"/>
</dbReference>
<accession>A0A1J1IMT6</accession>
<gene>
    <name evidence="1" type="ORF">CLUMA_CG014774</name>
</gene>
<sequence>MEWKISSEHVEQIERETEARRRKTIINSTQCFTLSIFTVINVVAKPSTIHCSFKDSLKRTLHNNDFNFHSSTFPDYERLA</sequence>
<organism evidence="1 2">
    <name type="scientific">Clunio marinus</name>
    <dbReference type="NCBI Taxonomy" id="568069"/>
    <lineage>
        <taxon>Eukaryota</taxon>
        <taxon>Metazoa</taxon>
        <taxon>Ecdysozoa</taxon>
        <taxon>Arthropoda</taxon>
        <taxon>Hexapoda</taxon>
        <taxon>Insecta</taxon>
        <taxon>Pterygota</taxon>
        <taxon>Neoptera</taxon>
        <taxon>Endopterygota</taxon>
        <taxon>Diptera</taxon>
        <taxon>Nematocera</taxon>
        <taxon>Chironomoidea</taxon>
        <taxon>Chironomidae</taxon>
        <taxon>Clunio</taxon>
    </lineage>
</organism>